<accession>A0AAE5SZN0</accession>
<reference evidence="5 6" key="1">
    <citation type="journal article" date="2016" name="Front. Microbiol.">
        <title>Comprehensive Phylogenetic Analysis of Bovine Non-aureus Staphylococci Species Based on Whole-Genome Sequencing.</title>
        <authorList>
            <person name="Naushad S."/>
            <person name="Barkema H.W."/>
            <person name="Luby C."/>
            <person name="Condas L.A."/>
            <person name="Nobrega D.B."/>
            <person name="Carson D.A."/>
            <person name="De Buck J."/>
        </authorList>
    </citation>
    <scope>NUCLEOTIDE SEQUENCE [LARGE SCALE GENOMIC DNA]</scope>
    <source>
        <strain evidence="3 6">SNUC 105</strain>
        <strain evidence="4 5">SNUC 1363</strain>
        <strain evidence="2 7">SNUC 505</strain>
    </source>
</reference>
<evidence type="ECO:0000313" key="3">
    <source>
        <dbReference type="EMBL" id="PTG28609.1"/>
    </source>
</evidence>
<dbReference type="Proteomes" id="UP000242144">
    <property type="component" value="Unassembled WGS sequence"/>
</dbReference>
<dbReference type="RefSeq" id="WP_037571882.1">
    <property type="nucleotide sequence ID" value="NZ_BMDK01000001.1"/>
</dbReference>
<gene>
    <name evidence="3" type="ORF">BU638_03115</name>
    <name evidence="2" type="ORF">BU653_05030</name>
    <name evidence="4" type="ORF">BU676_07980</name>
</gene>
<dbReference type="Gene3D" id="3.40.50.1820">
    <property type="entry name" value="alpha/beta hydrolase"/>
    <property type="match status" value="1"/>
</dbReference>
<feature type="domain" description="Peptidase S9 prolyl oligopeptidase catalytic" evidence="1">
    <location>
        <begin position="100"/>
        <end position="252"/>
    </location>
</feature>
<dbReference type="EMBL" id="PZCM01000002">
    <property type="protein sequence ID" value="PTG28609.1"/>
    <property type="molecule type" value="Genomic_DNA"/>
</dbReference>
<evidence type="ECO:0000313" key="5">
    <source>
        <dbReference type="Proteomes" id="UP000242008"/>
    </source>
</evidence>
<dbReference type="Proteomes" id="UP000242704">
    <property type="component" value="Unassembled WGS sequence"/>
</dbReference>
<evidence type="ECO:0000259" key="1">
    <source>
        <dbReference type="Pfam" id="PF00326"/>
    </source>
</evidence>
<keyword evidence="2" id="KW-0808">Transferase</keyword>
<dbReference type="EMBL" id="PZAO01000018">
    <property type="protein sequence ID" value="PTG69255.1"/>
    <property type="molecule type" value="Genomic_DNA"/>
</dbReference>
<dbReference type="GO" id="GO:0016740">
    <property type="term" value="F:transferase activity"/>
    <property type="evidence" value="ECO:0007669"/>
    <property type="project" value="UniProtKB-KW"/>
</dbReference>
<name>A0AAE5SZN0_STACR</name>
<dbReference type="InterPro" id="IPR029058">
    <property type="entry name" value="AB_hydrolase_fold"/>
</dbReference>
<reference evidence="2" key="2">
    <citation type="submission" date="2018-03" db="EMBL/GenBank/DDBJ databases">
        <authorList>
            <person name="Naushad S."/>
        </authorList>
    </citation>
    <scope>NUCLEOTIDE SEQUENCE</scope>
    <source>
        <strain evidence="3">SNUC 105</strain>
        <strain evidence="4">SNUC 1363</strain>
        <strain evidence="2">SNUC 505</strain>
    </source>
</reference>
<dbReference type="GO" id="GO:0008236">
    <property type="term" value="F:serine-type peptidase activity"/>
    <property type="evidence" value="ECO:0007669"/>
    <property type="project" value="InterPro"/>
</dbReference>
<dbReference type="AlphaFoldDB" id="A0AAE5SZN0"/>
<protein>
    <submittedName>
        <fullName evidence="2">Glycosyl transferase</fullName>
    </submittedName>
</protein>
<dbReference type="InterPro" id="IPR001375">
    <property type="entry name" value="Peptidase_S9_cat"/>
</dbReference>
<proteinExistence type="predicted"/>
<keyword evidence="5" id="KW-1185">Reference proteome</keyword>
<dbReference type="Pfam" id="PF00326">
    <property type="entry name" value="Peptidase_S9"/>
    <property type="match status" value="1"/>
</dbReference>
<organism evidence="2 7">
    <name type="scientific">Staphylococcus chromogenes</name>
    <name type="common">Staphylococcus hyicus subsp. chromogenes</name>
    <dbReference type="NCBI Taxonomy" id="46126"/>
    <lineage>
        <taxon>Bacteria</taxon>
        <taxon>Bacillati</taxon>
        <taxon>Bacillota</taxon>
        <taxon>Bacilli</taxon>
        <taxon>Bacillales</taxon>
        <taxon>Staphylococcaceae</taxon>
        <taxon>Staphylococcus</taxon>
    </lineage>
</organism>
<dbReference type="SUPFAM" id="SSF53474">
    <property type="entry name" value="alpha/beta-Hydrolases"/>
    <property type="match status" value="1"/>
</dbReference>
<dbReference type="GO" id="GO:0006508">
    <property type="term" value="P:proteolysis"/>
    <property type="evidence" value="ECO:0007669"/>
    <property type="project" value="InterPro"/>
</dbReference>
<evidence type="ECO:0000313" key="4">
    <source>
        <dbReference type="EMBL" id="PTG69255.1"/>
    </source>
</evidence>
<comment type="caution">
    <text evidence="2">The sequence shown here is derived from an EMBL/GenBank/DDBJ whole genome shotgun (WGS) entry which is preliminary data.</text>
</comment>
<sequence>MFELNFDELTKDDLIKVNNQKIKLVVDNLDFYILLHLKENNENLLVHSNGAIDLNKSTPPVFLRNSWREEFDANCLFIDDRTIHNSNVSLGWGLGTKDRYYVEDYARISQKIAELLEIKDSNVTYYGSSGGGFISLMLATLHRNSCAIVNNPQAYVHRYSRNAVLKAYHLVFGEEVSFDEVNKRYADRLSSTALMKKCKHVPLLFFIQNRLSKSDMENHVNPFMQMLDKYNLDSSKINFLFYNDKKSGHSPLPKDKTVEIVNLIINKELNIY</sequence>
<dbReference type="EMBL" id="PZBZ01000020">
    <property type="protein sequence ID" value="PTG15167.1"/>
    <property type="molecule type" value="Genomic_DNA"/>
</dbReference>
<evidence type="ECO:0000313" key="7">
    <source>
        <dbReference type="Proteomes" id="UP000242704"/>
    </source>
</evidence>
<evidence type="ECO:0000313" key="2">
    <source>
        <dbReference type="EMBL" id="PTG15167.1"/>
    </source>
</evidence>
<dbReference type="Proteomes" id="UP000242008">
    <property type="component" value="Unassembled WGS sequence"/>
</dbReference>
<evidence type="ECO:0000313" key="6">
    <source>
        <dbReference type="Proteomes" id="UP000242144"/>
    </source>
</evidence>